<dbReference type="InterPro" id="IPR036179">
    <property type="entry name" value="Ig-like_dom_sf"/>
</dbReference>
<organism evidence="10 11">
    <name type="scientific">Labrus bergylta</name>
    <name type="common">ballan wrasse</name>
    <dbReference type="NCBI Taxonomy" id="56723"/>
    <lineage>
        <taxon>Eukaryota</taxon>
        <taxon>Metazoa</taxon>
        <taxon>Chordata</taxon>
        <taxon>Craniata</taxon>
        <taxon>Vertebrata</taxon>
        <taxon>Euteleostomi</taxon>
        <taxon>Actinopterygii</taxon>
        <taxon>Neopterygii</taxon>
        <taxon>Teleostei</taxon>
        <taxon>Neoteleostei</taxon>
        <taxon>Acanthomorphata</taxon>
        <taxon>Eupercaria</taxon>
        <taxon>Labriformes</taxon>
        <taxon>Labridae</taxon>
        <taxon>Labrus</taxon>
    </lineage>
</organism>
<dbReference type="InParanoid" id="A0A3Q3H123"/>
<dbReference type="GO" id="GO:0050852">
    <property type="term" value="P:T cell receptor signaling pathway"/>
    <property type="evidence" value="ECO:0007669"/>
    <property type="project" value="TreeGrafter"/>
</dbReference>
<keyword evidence="5" id="KW-0325">Glycoprotein</keyword>
<dbReference type="Gene3D" id="2.60.120.920">
    <property type="match status" value="1"/>
</dbReference>
<dbReference type="STRING" id="56723.ENSLBEP00000037649"/>
<dbReference type="InterPro" id="IPR007110">
    <property type="entry name" value="Ig-like_dom"/>
</dbReference>
<dbReference type="PANTHER" id="PTHR24100">
    <property type="entry name" value="BUTYROPHILIN"/>
    <property type="match status" value="1"/>
</dbReference>
<proteinExistence type="predicted"/>
<reference evidence="10" key="1">
    <citation type="submission" date="2025-08" db="UniProtKB">
        <authorList>
            <consortium name="Ensembl"/>
        </authorList>
    </citation>
    <scope>IDENTIFICATION</scope>
</reference>
<dbReference type="SUPFAM" id="SSF48726">
    <property type="entry name" value="Immunoglobulin"/>
    <property type="match status" value="2"/>
</dbReference>
<dbReference type="InterPro" id="IPR043136">
    <property type="entry name" value="B30.2/SPRY_sf"/>
</dbReference>
<evidence type="ECO:0000313" key="10">
    <source>
        <dbReference type="Ensembl" id="ENSLBEP00000037649.1"/>
    </source>
</evidence>
<dbReference type="Pfam" id="PF07686">
    <property type="entry name" value="V-set"/>
    <property type="match status" value="1"/>
</dbReference>
<dbReference type="Gene3D" id="2.60.40.10">
    <property type="entry name" value="Immunoglobulins"/>
    <property type="match status" value="2"/>
</dbReference>
<evidence type="ECO:0000256" key="7">
    <source>
        <dbReference type="SAM" id="MobiDB-lite"/>
    </source>
</evidence>
<feature type="transmembrane region" description="Helical" evidence="8">
    <location>
        <begin position="215"/>
        <end position="235"/>
    </location>
</feature>
<evidence type="ECO:0000259" key="9">
    <source>
        <dbReference type="PROSITE" id="PS50835"/>
    </source>
</evidence>
<evidence type="ECO:0000256" key="8">
    <source>
        <dbReference type="SAM" id="Phobius"/>
    </source>
</evidence>
<dbReference type="GO" id="GO:0050863">
    <property type="term" value="P:regulation of T cell activation"/>
    <property type="evidence" value="ECO:0007669"/>
    <property type="project" value="UniProtKB-ARBA"/>
</dbReference>
<keyword evidence="6" id="KW-0393">Immunoglobulin domain</keyword>
<dbReference type="FunFam" id="2.60.40.10:FF:000142">
    <property type="entry name" value="V-set domain-containing T-cell activation inhibitor 1"/>
    <property type="match status" value="1"/>
</dbReference>
<dbReference type="GeneTree" id="ENSGT01120000271914"/>
<keyword evidence="2" id="KW-0732">Signal</keyword>
<evidence type="ECO:0000256" key="6">
    <source>
        <dbReference type="ARBA" id="ARBA00023319"/>
    </source>
</evidence>
<dbReference type="SUPFAM" id="SSF49899">
    <property type="entry name" value="Concanavalin A-like lectins/glucanases"/>
    <property type="match status" value="1"/>
</dbReference>
<keyword evidence="8" id="KW-1133">Transmembrane helix</keyword>
<dbReference type="InterPro" id="IPR013106">
    <property type="entry name" value="Ig_V-set"/>
</dbReference>
<name>A0A3Q3H123_9LABR</name>
<feature type="domain" description="Ig-like" evidence="9">
    <location>
        <begin position="138"/>
        <end position="195"/>
    </location>
</feature>
<dbReference type="SMART" id="SM00406">
    <property type="entry name" value="IGv"/>
    <property type="match status" value="1"/>
</dbReference>
<evidence type="ECO:0000256" key="1">
    <source>
        <dbReference type="ARBA" id="ARBA00004370"/>
    </source>
</evidence>
<dbReference type="InterPro" id="IPR050504">
    <property type="entry name" value="IgSF_BTN/MOG"/>
</dbReference>
<evidence type="ECO:0000256" key="3">
    <source>
        <dbReference type="ARBA" id="ARBA00023136"/>
    </source>
</evidence>
<dbReference type="InterPro" id="IPR053896">
    <property type="entry name" value="BTN3A2-like_Ig-C"/>
</dbReference>
<dbReference type="GO" id="GO:0005102">
    <property type="term" value="F:signaling receptor binding"/>
    <property type="evidence" value="ECO:0007669"/>
    <property type="project" value="TreeGrafter"/>
</dbReference>
<protein>
    <recommendedName>
        <fullName evidence="9">Ig-like domain-containing protein</fullName>
    </recommendedName>
</protein>
<dbReference type="GO" id="GO:0001817">
    <property type="term" value="P:regulation of cytokine production"/>
    <property type="evidence" value="ECO:0007669"/>
    <property type="project" value="TreeGrafter"/>
</dbReference>
<accession>A0A3Q3H123</accession>
<sequence length="440" mass="49160">MCVLLFLDSESLVVVVRPSISVPRGHTTTLPCWLNPQQSAEGLEVRWYRPNHFDSPVLLYIAKKFENAAQEASFRGRVSFGLMDVQSGGLKAGDVSLKLTNVTLEDAGEYTCYVSSDQVYDSRSVSLEVTRKYQDHMVNVSCESEGWYPEPSLRWSDPKPAQSSKNTKHSKDSSGLLSVHSWILVSSSTEVSCSVGPLVPRKSGQECPGSSHGGWIAFVLLLLIVMLALLGLYFYKKRECRGKIPRVYHHFFFNMILSNFKYIFILTANVTLKRWKIHTSSQGCRVRDADCQGITGGTCHTAIRGTPGFSSGLHYWEVSMGNDKIGLKEADRFQFSTKPNVLLPVRSRPQTVGVYLNHDIGELSFYNAQDKSLIGSFKANFTGEVFPLFNPGVGDRAPMTILQREKHNENNDVQDPTQTPTMTSVKTCLCTYIVHQVSCF</sequence>
<evidence type="ECO:0000256" key="5">
    <source>
        <dbReference type="ARBA" id="ARBA00023180"/>
    </source>
</evidence>
<dbReference type="InterPro" id="IPR013783">
    <property type="entry name" value="Ig-like_fold"/>
</dbReference>
<keyword evidence="4" id="KW-1015">Disulfide bond</keyword>
<feature type="region of interest" description="Disordered" evidence="7">
    <location>
        <begin position="146"/>
        <end position="173"/>
    </location>
</feature>
<keyword evidence="8" id="KW-0812">Transmembrane</keyword>
<evidence type="ECO:0000256" key="2">
    <source>
        <dbReference type="ARBA" id="ARBA00022729"/>
    </source>
</evidence>
<keyword evidence="11" id="KW-1185">Reference proteome</keyword>
<evidence type="ECO:0000256" key="4">
    <source>
        <dbReference type="ARBA" id="ARBA00023157"/>
    </source>
</evidence>
<keyword evidence="3 8" id="KW-0472">Membrane</keyword>
<dbReference type="SMART" id="SM00409">
    <property type="entry name" value="IG"/>
    <property type="match status" value="1"/>
</dbReference>
<feature type="transmembrane region" description="Helical" evidence="8">
    <location>
        <begin position="247"/>
        <end position="272"/>
    </location>
</feature>
<dbReference type="GO" id="GO:0009897">
    <property type="term" value="C:external side of plasma membrane"/>
    <property type="evidence" value="ECO:0007669"/>
    <property type="project" value="TreeGrafter"/>
</dbReference>
<dbReference type="Proteomes" id="UP000261660">
    <property type="component" value="Unplaced"/>
</dbReference>
<comment type="subcellular location">
    <subcellularLocation>
        <location evidence="1">Membrane</location>
    </subcellularLocation>
</comment>
<dbReference type="InterPro" id="IPR013320">
    <property type="entry name" value="ConA-like_dom_sf"/>
</dbReference>
<dbReference type="AlphaFoldDB" id="A0A3Q3H123"/>
<evidence type="ECO:0000313" key="11">
    <source>
        <dbReference type="Proteomes" id="UP000261660"/>
    </source>
</evidence>
<dbReference type="Pfam" id="PF22705">
    <property type="entry name" value="C2-set_3"/>
    <property type="match status" value="1"/>
</dbReference>
<dbReference type="PROSITE" id="PS50835">
    <property type="entry name" value="IG_LIKE"/>
    <property type="match status" value="2"/>
</dbReference>
<reference evidence="10" key="2">
    <citation type="submission" date="2025-09" db="UniProtKB">
        <authorList>
            <consortium name="Ensembl"/>
        </authorList>
    </citation>
    <scope>IDENTIFICATION</scope>
</reference>
<dbReference type="InterPro" id="IPR003877">
    <property type="entry name" value="SPRY_dom"/>
</dbReference>
<feature type="domain" description="Ig-like" evidence="9">
    <location>
        <begin position="10"/>
        <end position="126"/>
    </location>
</feature>
<dbReference type="Ensembl" id="ENSLBET00000039201.1">
    <property type="protein sequence ID" value="ENSLBEP00000037649.1"/>
    <property type="gene ID" value="ENSLBEG00000028096.1"/>
</dbReference>
<dbReference type="PANTHER" id="PTHR24100:SF149">
    <property type="entry name" value="BG-LIKE ANTIGEN 1-RELATED"/>
    <property type="match status" value="1"/>
</dbReference>
<dbReference type="GO" id="GO:1903037">
    <property type="term" value="P:regulation of leukocyte cell-cell adhesion"/>
    <property type="evidence" value="ECO:0007669"/>
    <property type="project" value="UniProtKB-ARBA"/>
</dbReference>
<dbReference type="Pfam" id="PF00622">
    <property type="entry name" value="SPRY"/>
    <property type="match status" value="1"/>
</dbReference>
<dbReference type="InterPro" id="IPR003599">
    <property type="entry name" value="Ig_sub"/>
</dbReference>